<evidence type="ECO:0000313" key="7">
    <source>
        <dbReference type="Proteomes" id="UP000818029"/>
    </source>
</evidence>
<evidence type="ECO:0000256" key="4">
    <source>
        <dbReference type="ARBA" id="ARBA00023242"/>
    </source>
</evidence>
<gene>
    <name evidence="8" type="primary">LOC107945035</name>
</gene>
<feature type="region of interest" description="Disordered" evidence="5">
    <location>
        <begin position="135"/>
        <end position="230"/>
    </location>
</feature>
<reference evidence="8" key="2">
    <citation type="submission" date="2025-08" db="UniProtKB">
        <authorList>
            <consortium name="RefSeq"/>
        </authorList>
    </citation>
    <scope>IDENTIFICATION</scope>
</reference>
<protein>
    <submittedName>
        <fullName evidence="8">Transcription factor HBI1 isoform X1</fullName>
    </submittedName>
</protein>
<dbReference type="SUPFAM" id="SSF47459">
    <property type="entry name" value="HLH, helix-loop-helix DNA-binding domain"/>
    <property type="match status" value="1"/>
</dbReference>
<feature type="compositionally biased region" description="Basic and acidic residues" evidence="5">
    <location>
        <begin position="199"/>
        <end position="216"/>
    </location>
</feature>
<evidence type="ECO:0000256" key="5">
    <source>
        <dbReference type="SAM" id="MobiDB-lite"/>
    </source>
</evidence>
<evidence type="ECO:0000256" key="1">
    <source>
        <dbReference type="ARBA" id="ARBA00004123"/>
    </source>
</evidence>
<accession>A0ABM3BAW2</accession>
<feature type="domain" description="BHLH" evidence="6">
    <location>
        <begin position="223"/>
        <end position="273"/>
    </location>
</feature>
<keyword evidence="7" id="KW-1185">Reference proteome</keyword>
<evidence type="ECO:0000313" key="8">
    <source>
        <dbReference type="RefSeq" id="XP_040964183.1"/>
    </source>
</evidence>
<comment type="subcellular location">
    <subcellularLocation>
        <location evidence="1">Nucleus</location>
    </subcellularLocation>
</comment>
<organism evidence="7 8">
    <name type="scientific">Gossypium hirsutum</name>
    <name type="common">Upland cotton</name>
    <name type="synonym">Gossypium mexicanum</name>
    <dbReference type="NCBI Taxonomy" id="3635"/>
    <lineage>
        <taxon>Eukaryota</taxon>
        <taxon>Viridiplantae</taxon>
        <taxon>Streptophyta</taxon>
        <taxon>Embryophyta</taxon>
        <taxon>Tracheophyta</taxon>
        <taxon>Spermatophyta</taxon>
        <taxon>Magnoliopsida</taxon>
        <taxon>eudicotyledons</taxon>
        <taxon>Gunneridae</taxon>
        <taxon>Pentapetalae</taxon>
        <taxon>rosids</taxon>
        <taxon>malvids</taxon>
        <taxon>Malvales</taxon>
        <taxon>Malvaceae</taxon>
        <taxon>Malvoideae</taxon>
        <taxon>Gossypium</taxon>
    </lineage>
</organism>
<sequence>MNRALAETLTVLDRQRARVKWQQESYFSELSGVFSTQTSTHVHGFQGDLISDESVLDDLVMTRQVKPDPSLETSWPELGKVDMAGMGFGPCGYSNGPSFDMNYAISRTFSCPPAVAATIAKEAMEVKGKESIVSENMGSAVARESSKKRKADKLHNSKVAAEDDSKKTKACGEEEEESKITGPPNTNKSSTKQEPSADTSKENSKLTEVQKPDYIHVRARRGQATDSHSLAERVRREKISERMKYLQDLVPGCNKITGKAGMLDEIINYVQSLQRQVEFLSMKLAAVNPRLDFDIDNLFAKDVFPPCMTNFPTVGMSSEMANPSYLHFNPVQQVVACSGVEMGLNSPDIALRRTISAPKSTIPDASFLDTSCFTQIQPSPTWDVELQNVYNVAFEHGRSTTPFPSQPFAGYNERLMGWRGPNDWGVNFDSYVTSFFPYGYTGCAIRWVKLIWISAKLATIF</sequence>
<dbReference type="Gene3D" id="4.10.280.10">
    <property type="entry name" value="Helix-loop-helix DNA-binding domain"/>
    <property type="match status" value="1"/>
</dbReference>
<dbReference type="RefSeq" id="XP_040964183.1">
    <property type="nucleotide sequence ID" value="XM_041108249.1"/>
</dbReference>
<dbReference type="Proteomes" id="UP000818029">
    <property type="component" value="Chromosome D12"/>
</dbReference>
<evidence type="ECO:0000259" key="6">
    <source>
        <dbReference type="PROSITE" id="PS50888"/>
    </source>
</evidence>
<evidence type="ECO:0000256" key="3">
    <source>
        <dbReference type="ARBA" id="ARBA00023163"/>
    </source>
</evidence>
<dbReference type="InterPro" id="IPR011598">
    <property type="entry name" value="bHLH_dom"/>
</dbReference>
<dbReference type="CDD" id="cd18919">
    <property type="entry name" value="bHLH_AtBPE_like"/>
    <property type="match status" value="1"/>
</dbReference>
<proteinExistence type="predicted"/>
<dbReference type="PANTHER" id="PTHR12565">
    <property type="entry name" value="STEROL REGULATORY ELEMENT-BINDING PROTEIN"/>
    <property type="match status" value="1"/>
</dbReference>
<evidence type="ECO:0000256" key="2">
    <source>
        <dbReference type="ARBA" id="ARBA00023015"/>
    </source>
</evidence>
<keyword evidence="4" id="KW-0539">Nucleus</keyword>
<feature type="compositionally biased region" description="Polar residues" evidence="5">
    <location>
        <begin position="183"/>
        <end position="198"/>
    </location>
</feature>
<feature type="compositionally biased region" description="Basic and acidic residues" evidence="5">
    <location>
        <begin position="160"/>
        <end position="172"/>
    </location>
</feature>
<keyword evidence="3" id="KW-0804">Transcription</keyword>
<dbReference type="PROSITE" id="PS50888">
    <property type="entry name" value="BHLH"/>
    <property type="match status" value="1"/>
</dbReference>
<dbReference type="GeneID" id="107945035"/>
<dbReference type="Pfam" id="PF00010">
    <property type="entry name" value="HLH"/>
    <property type="match status" value="1"/>
</dbReference>
<dbReference type="PANTHER" id="PTHR12565:SF455">
    <property type="entry name" value="BHLH DOMAIN-CONTAINING PROTEIN"/>
    <property type="match status" value="1"/>
</dbReference>
<dbReference type="SMART" id="SM00353">
    <property type="entry name" value="HLH"/>
    <property type="match status" value="1"/>
</dbReference>
<keyword evidence="2" id="KW-0805">Transcription regulation</keyword>
<dbReference type="InterPro" id="IPR036638">
    <property type="entry name" value="HLH_DNA-bd_sf"/>
</dbReference>
<dbReference type="InterPro" id="IPR024097">
    <property type="entry name" value="bHLH_ZIP_TF"/>
</dbReference>
<reference evidence="7" key="1">
    <citation type="journal article" date="2020" name="Nat. Genet.">
        <title>Genomic diversifications of five Gossypium allopolyploid species and their impact on cotton improvement.</title>
        <authorList>
            <person name="Chen Z.J."/>
            <person name="Sreedasyam A."/>
            <person name="Ando A."/>
            <person name="Song Q."/>
            <person name="De Santiago L.M."/>
            <person name="Hulse-Kemp A.M."/>
            <person name="Ding M."/>
            <person name="Ye W."/>
            <person name="Kirkbride R.C."/>
            <person name="Jenkins J."/>
            <person name="Plott C."/>
            <person name="Lovell J."/>
            <person name="Lin Y.M."/>
            <person name="Vaughn R."/>
            <person name="Liu B."/>
            <person name="Simpson S."/>
            <person name="Scheffler B.E."/>
            <person name="Wen L."/>
            <person name="Saski C.A."/>
            <person name="Grover C.E."/>
            <person name="Hu G."/>
            <person name="Conover J.L."/>
            <person name="Carlson J.W."/>
            <person name="Shu S."/>
            <person name="Boston L.B."/>
            <person name="Williams M."/>
            <person name="Peterson D.G."/>
            <person name="McGee K."/>
            <person name="Jones D.C."/>
            <person name="Wendel J.F."/>
            <person name="Stelly D.M."/>
            <person name="Grimwood J."/>
            <person name="Schmutz J."/>
        </authorList>
    </citation>
    <scope>NUCLEOTIDE SEQUENCE [LARGE SCALE GENOMIC DNA]</scope>
    <source>
        <strain evidence="7">cv. TM-1</strain>
    </source>
</reference>
<name>A0ABM3BAW2_GOSHI</name>